<dbReference type="EMBL" id="SJPS01000001">
    <property type="protein sequence ID" value="TWU30263.1"/>
    <property type="molecule type" value="Genomic_DNA"/>
</dbReference>
<evidence type="ECO:0000256" key="3">
    <source>
        <dbReference type="ARBA" id="ARBA00022723"/>
    </source>
</evidence>
<evidence type="ECO:0000313" key="9">
    <source>
        <dbReference type="Proteomes" id="UP000318437"/>
    </source>
</evidence>
<evidence type="ECO:0000256" key="2">
    <source>
        <dbReference type="ARBA" id="ARBA00022617"/>
    </source>
</evidence>
<name>A0A5C6CZF2_9BACT</name>
<dbReference type="PROSITE" id="PS00086">
    <property type="entry name" value="CYTOCHROME_P450"/>
    <property type="match status" value="1"/>
</dbReference>
<dbReference type="PRINTS" id="PR00359">
    <property type="entry name" value="BP450"/>
</dbReference>
<organism evidence="8 9">
    <name type="scientific">Bythopirellula polymerisocia</name>
    <dbReference type="NCBI Taxonomy" id="2528003"/>
    <lineage>
        <taxon>Bacteria</taxon>
        <taxon>Pseudomonadati</taxon>
        <taxon>Planctomycetota</taxon>
        <taxon>Planctomycetia</taxon>
        <taxon>Pirellulales</taxon>
        <taxon>Lacipirellulaceae</taxon>
        <taxon>Bythopirellula</taxon>
    </lineage>
</organism>
<dbReference type="CDD" id="cd20625">
    <property type="entry name" value="CYP164-like"/>
    <property type="match status" value="1"/>
</dbReference>
<keyword evidence="2 7" id="KW-0349">Heme</keyword>
<dbReference type="Proteomes" id="UP000318437">
    <property type="component" value="Unassembled WGS sequence"/>
</dbReference>
<dbReference type="Gene3D" id="1.10.630.10">
    <property type="entry name" value="Cytochrome P450"/>
    <property type="match status" value="1"/>
</dbReference>
<dbReference type="SUPFAM" id="SSF48264">
    <property type="entry name" value="Cytochrome P450"/>
    <property type="match status" value="1"/>
</dbReference>
<keyword evidence="5 7" id="KW-0408">Iron</keyword>
<dbReference type="InterPro" id="IPR017972">
    <property type="entry name" value="Cyt_P450_CS"/>
</dbReference>
<evidence type="ECO:0000256" key="1">
    <source>
        <dbReference type="ARBA" id="ARBA00010617"/>
    </source>
</evidence>
<dbReference type="InterPro" id="IPR001128">
    <property type="entry name" value="Cyt_P450"/>
</dbReference>
<dbReference type="InterPro" id="IPR002397">
    <property type="entry name" value="Cyt_P450_B"/>
</dbReference>
<dbReference type="PRINTS" id="PR00385">
    <property type="entry name" value="P450"/>
</dbReference>
<comment type="similarity">
    <text evidence="1 7">Belongs to the cytochrome P450 family.</text>
</comment>
<dbReference type="PANTHER" id="PTHR46696">
    <property type="entry name" value="P450, PUTATIVE (EUROFUNG)-RELATED"/>
    <property type="match status" value="1"/>
</dbReference>
<dbReference type="FunFam" id="1.10.630.10:FF:000018">
    <property type="entry name" value="Cytochrome P450 monooxygenase"/>
    <property type="match status" value="1"/>
</dbReference>
<evidence type="ECO:0000256" key="5">
    <source>
        <dbReference type="ARBA" id="ARBA00023004"/>
    </source>
</evidence>
<dbReference type="GO" id="GO:0016705">
    <property type="term" value="F:oxidoreductase activity, acting on paired donors, with incorporation or reduction of molecular oxygen"/>
    <property type="evidence" value="ECO:0007669"/>
    <property type="project" value="InterPro"/>
</dbReference>
<sequence>MTIPAPDAIPMFGSEMLADPYPLYRRLQVEDPVHWSEKYNAWFVTRFEDVAAGLENLTLSSDRSALFEDMAHSAELKEFFTFLGNRMVLADPPKHKRLRGLVSKAFTPHTIQTMRPHIQQLVDGYIDAVEQTGHMDVIHDLAFPLPATVIMEMLGVDPEDRERLKRWSDDFIVFFSNHPANISLDQYRRAQQSMNAMVDYFRTALPRIRMSDRPCLLHTMEVAEMQGDKLSEEELFANANLLLVAGHETTTNLIGNGMLALLQHREELERLRADPTLIHGAVEEMLRYGNPVQFTHRIALEDVPLGGKTIRRGQFVFSFLAAANRDPDHFPDPNRLDVTRTIHQHLAFGKGHHFCLGAPLARLEAQIAFTTILRRLSGLRLSGDKLVFRENFNLRGLNKLPIDFDALG</sequence>
<dbReference type="Pfam" id="PF00067">
    <property type="entry name" value="p450"/>
    <property type="match status" value="1"/>
</dbReference>
<keyword evidence="4 7" id="KW-0560">Oxidoreductase</keyword>
<dbReference type="GO" id="GO:0020037">
    <property type="term" value="F:heme binding"/>
    <property type="evidence" value="ECO:0007669"/>
    <property type="project" value="InterPro"/>
</dbReference>
<dbReference type="PANTHER" id="PTHR46696:SF1">
    <property type="entry name" value="CYTOCHROME P450 YJIB-RELATED"/>
    <property type="match status" value="1"/>
</dbReference>
<dbReference type="RefSeq" id="WP_197530386.1">
    <property type="nucleotide sequence ID" value="NZ_SJPS01000001.1"/>
</dbReference>
<reference evidence="8 9" key="1">
    <citation type="submission" date="2019-02" db="EMBL/GenBank/DDBJ databases">
        <title>Deep-cultivation of Planctomycetes and their phenomic and genomic characterization uncovers novel biology.</title>
        <authorList>
            <person name="Wiegand S."/>
            <person name="Jogler M."/>
            <person name="Boedeker C."/>
            <person name="Pinto D."/>
            <person name="Vollmers J."/>
            <person name="Rivas-Marin E."/>
            <person name="Kohn T."/>
            <person name="Peeters S.H."/>
            <person name="Heuer A."/>
            <person name="Rast P."/>
            <person name="Oberbeckmann S."/>
            <person name="Bunk B."/>
            <person name="Jeske O."/>
            <person name="Meyerdierks A."/>
            <person name="Storesund J.E."/>
            <person name="Kallscheuer N."/>
            <person name="Luecker S."/>
            <person name="Lage O.M."/>
            <person name="Pohl T."/>
            <person name="Merkel B.J."/>
            <person name="Hornburger P."/>
            <person name="Mueller R.-W."/>
            <person name="Bruemmer F."/>
            <person name="Labrenz M."/>
            <person name="Spormann A.M."/>
            <person name="Op Den Camp H."/>
            <person name="Overmann J."/>
            <person name="Amann R."/>
            <person name="Jetten M.S.M."/>
            <person name="Mascher T."/>
            <person name="Medema M.H."/>
            <person name="Devos D.P."/>
            <person name="Kaster A.-K."/>
            <person name="Ovreas L."/>
            <person name="Rohde M."/>
            <person name="Galperin M.Y."/>
            <person name="Jogler C."/>
        </authorList>
    </citation>
    <scope>NUCLEOTIDE SEQUENCE [LARGE SCALE GENOMIC DNA]</scope>
    <source>
        <strain evidence="8 9">Pla144</strain>
    </source>
</reference>
<protein>
    <submittedName>
        <fullName evidence="8">Biotin biosynthesis cytochrome P450</fullName>
        <ecNumber evidence="8">1.14.14.46</ecNumber>
    </submittedName>
</protein>
<dbReference type="InterPro" id="IPR036396">
    <property type="entry name" value="Cyt_P450_sf"/>
</dbReference>
<accession>A0A5C6CZF2</accession>
<dbReference type="EC" id="1.14.14.46" evidence="8"/>
<keyword evidence="6 7" id="KW-0503">Monooxygenase</keyword>
<evidence type="ECO:0000256" key="7">
    <source>
        <dbReference type="RuleBase" id="RU000461"/>
    </source>
</evidence>
<evidence type="ECO:0000256" key="4">
    <source>
        <dbReference type="ARBA" id="ARBA00023002"/>
    </source>
</evidence>
<comment type="caution">
    <text evidence="8">The sequence shown here is derived from an EMBL/GenBank/DDBJ whole genome shotgun (WGS) entry which is preliminary data.</text>
</comment>
<dbReference type="AlphaFoldDB" id="A0A5C6CZF2"/>
<evidence type="ECO:0000313" key="8">
    <source>
        <dbReference type="EMBL" id="TWU30263.1"/>
    </source>
</evidence>
<dbReference type="GO" id="GO:0005506">
    <property type="term" value="F:iron ion binding"/>
    <property type="evidence" value="ECO:0007669"/>
    <property type="project" value="InterPro"/>
</dbReference>
<dbReference type="GO" id="GO:0004497">
    <property type="term" value="F:monooxygenase activity"/>
    <property type="evidence" value="ECO:0007669"/>
    <property type="project" value="UniProtKB-KW"/>
</dbReference>
<evidence type="ECO:0000256" key="6">
    <source>
        <dbReference type="ARBA" id="ARBA00023033"/>
    </source>
</evidence>
<proteinExistence type="inferred from homology"/>
<keyword evidence="9" id="KW-1185">Reference proteome</keyword>
<keyword evidence="3 7" id="KW-0479">Metal-binding</keyword>
<gene>
    <name evidence="8" type="primary">bioI</name>
    <name evidence="8" type="ORF">Pla144_10490</name>
</gene>